<dbReference type="Pfam" id="PF08125">
    <property type="entry name" value="Mannitol_dh_C"/>
    <property type="match status" value="1"/>
</dbReference>
<dbReference type="Proteomes" id="UP000298664">
    <property type="component" value="Chromosome Linear"/>
</dbReference>
<evidence type="ECO:0000313" key="4">
    <source>
        <dbReference type="EMBL" id="WHA43059.1"/>
    </source>
</evidence>
<dbReference type="EMBL" id="CP124734">
    <property type="protein sequence ID" value="WHA43059.1"/>
    <property type="molecule type" value="Genomic_DNA"/>
</dbReference>
<dbReference type="InterPro" id="IPR000669">
    <property type="entry name" value="Mannitol_DH"/>
</dbReference>
<evidence type="ECO:0000256" key="1">
    <source>
        <dbReference type="ARBA" id="ARBA00023002"/>
    </source>
</evidence>
<dbReference type="GO" id="GO:0016616">
    <property type="term" value="F:oxidoreductase activity, acting on the CH-OH group of donors, NAD or NADP as acceptor"/>
    <property type="evidence" value="ECO:0007669"/>
    <property type="project" value="TreeGrafter"/>
</dbReference>
<keyword evidence="1 4" id="KW-0560">Oxidoreductase</keyword>
<evidence type="ECO:0000313" key="5">
    <source>
        <dbReference type="Proteomes" id="UP000298664"/>
    </source>
</evidence>
<dbReference type="SUPFAM" id="SSF48179">
    <property type="entry name" value="6-phosphogluconate dehydrogenase C-terminal domain-like"/>
    <property type="match status" value="1"/>
</dbReference>
<evidence type="ECO:0000259" key="3">
    <source>
        <dbReference type="Pfam" id="PF08125"/>
    </source>
</evidence>
<dbReference type="InterPro" id="IPR008927">
    <property type="entry name" value="6-PGluconate_DH-like_C_sf"/>
</dbReference>
<dbReference type="InterPro" id="IPR013131">
    <property type="entry name" value="Mannitol_DH_N"/>
</dbReference>
<protein>
    <submittedName>
        <fullName evidence="4">Mannitol dehydrogenase family protein</fullName>
        <ecNumber evidence="4">1.1.1.-</ecNumber>
    </submittedName>
</protein>
<gene>
    <name evidence="4" type="ORF">CFBP5477_017535</name>
</gene>
<reference evidence="4" key="1">
    <citation type="submission" date="2023-05" db="EMBL/GenBank/DDBJ databases">
        <title>Complete genome sequence of Agrobacterium larrymoorei CFBP5477.</title>
        <authorList>
            <person name="Yen H.-C."/>
            <person name="Chou L."/>
            <person name="Lin Y.-C."/>
            <person name="Lai E.-M."/>
            <person name="Kuo C.-H."/>
        </authorList>
    </citation>
    <scope>NUCLEOTIDE SEQUENCE</scope>
    <source>
        <strain evidence="4">CFBP5477</strain>
    </source>
</reference>
<name>A0AAF0HEK7_9HYPH</name>
<dbReference type="InterPro" id="IPR013328">
    <property type="entry name" value="6PGD_dom2"/>
</dbReference>
<dbReference type="AlphaFoldDB" id="A0AAF0HEK7"/>
<evidence type="ECO:0000259" key="2">
    <source>
        <dbReference type="Pfam" id="PF01232"/>
    </source>
</evidence>
<accession>A0AAF0HEK7</accession>
<dbReference type="InterPro" id="IPR036291">
    <property type="entry name" value="NAD(P)-bd_dom_sf"/>
</dbReference>
<dbReference type="Gene3D" id="1.10.1040.10">
    <property type="entry name" value="N-(1-d-carboxylethyl)-l-norvaline Dehydrogenase, domain 2"/>
    <property type="match status" value="1"/>
</dbReference>
<dbReference type="Pfam" id="PF01232">
    <property type="entry name" value="Mannitol_dh"/>
    <property type="match status" value="1"/>
</dbReference>
<organism evidence="4 5">
    <name type="scientific">Agrobacterium larrymoorei</name>
    <dbReference type="NCBI Taxonomy" id="160699"/>
    <lineage>
        <taxon>Bacteria</taxon>
        <taxon>Pseudomonadati</taxon>
        <taxon>Pseudomonadota</taxon>
        <taxon>Alphaproteobacteria</taxon>
        <taxon>Hyphomicrobiales</taxon>
        <taxon>Rhizobiaceae</taxon>
        <taxon>Rhizobium/Agrobacterium group</taxon>
        <taxon>Agrobacterium</taxon>
    </lineage>
</organism>
<proteinExistence type="predicted"/>
<feature type="domain" description="Mannitol dehydrogenase C-terminal" evidence="3">
    <location>
        <begin position="283"/>
        <end position="424"/>
    </location>
</feature>
<dbReference type="InterPro" id="IPR013118">
    <property type="entry name" value="Mannitol_DH_C"/>
</dbReference>
<dbReference type="PANTHER" id="PTHR43362">
    <property type="entry name" value="MANNITOL DEHYDROGENASE DSF1-RELATED"/>
    <property type="match status" value="1"/>
</dbReference>
<sequence length="468" mass="51119">MSRLSSSTVLPDDVARPSYERSQLKPGILHMGLGAFHRAHQAVYTQRALSQSFGHWGIVAVNLRSPEPVQALAEQDGLYSVIVRSADGDTAEVIGSTVGWLCAAERGADVLDYLGREDIRVVTLTVSEKAYGLDPVTGGLDLKHPSVAADLANPHAPVGAVGFLVAGLARRRENGLPPYTVLCCDNLPSNGHLVRRLVLEMAERRDPDLTKWIAENGKFPCSMVDRIVPAATDESRARAKALLGVDDALSIETEPFMQWVIEDDFVSGRPAWEAGGAVFAEAVDPYEKMKLRLLNGPHTMIAHLGILHDLEFVRDVMAVPDFVAKVKRHMQAAVKTLDPVPGIDLPAYMDELIERFANPTIAHRTVQIAMDTSQKLPQRILAATAETLEAGGDAAEFAYAVALWIASIHKRGDLNDPRRNEILAAAGRVDSKDPSAAFFEVDGLFLPALVQNRAWRDLVNKELERLRS</sequence>
<dbReference type="PRINTS" id="PR00084">
    <property type="entry name" value="MTLDHDRGNASE"/>
</dbReference>
<dbReference type="EC" id="1.1.1.-" evidence="4"/>
<feature type="domain" description="Mannitol dehydrogenase N-terminal" evidence="2">
    <location>
        <begin position="27"/>
        <end position="273"/>
    </location>
</feature>
<dbReference type="PANTHER" id="PTHR43362:SF1">
    <property type="entry name" value="MANNITOL DEHYDROGENASE 2-RELATED"/>
    <property type="match status" value="1"/>
</dbReference>
<dbReference type="SUPFAM" id="SSF51735">
    <property type="entry name" value="NAD(P)-binding Rossmann-fold domains"/>
    <property type="match status" value="1"/>
</dbReference>
<dbReference type="Gene3D" id="3.40.50.720">
    <property type="entry name" value="NAD(P)-binding Rossmann-like Domain"/>
    <property type="match status" value="1"/>
</dbReference>
<dbReference type="InterPro" id="IPR050988">
    <property type="entry name" value="Mannitol_DH/Oxidoreductase"/>
</dbReference>